<proteinExistence type="predicted"/>
<dbReference type="AlphaFoldDB" id="A0A2J6Q8S6"/>
<evidence type="ECO:0000313" key="2">
    <source>
        <dbReference type="Proteomes" id="UP000235672"/>
    </source>
</evidence>
<gene>
    <name evidence="1" type="ORF">NA56DRAFT_644829</name>
</gene>
<name>A0A2J6Q8S6_9HELO</name>
<evidence type="ECO:0000313" key="1">
    <source>
        <dbReference type="EMBL" id="PMD22644.1"/>
    </source>
</evidence>
<protein>
    <submittedName>
        <fullName evidence="1">Uncharacterized protein</fullName>
    </submittedName>
</protein>
<dbReference type="OrthoDB" id="3512376at2759"/>
<accession>A0A2J6Q8S6</accession>
<sequence>MCTEANWKGECVTLSVPTDSSCVEFPAPFYHNVSAIEPAFGTVCYRYSSVPSFRSILV</sequence>
<reference evidence="1 2" key="1">
    <citation type="submission" date="2016-05" db="EMBL/GenBank/DDBJ databases">
        <title>A degradative enzymes factory behind the ericoid mycorrhizal symbiosis.</title>
        <authorList>
            <consortium name="DOE Joint Genome Institute"/>
            <person name="Martino E."/>
            <person name="Morin E."/>
            <person name="Grelet G."/>
            <person name="Kuo A."/>
            <person name="Kohler A."/>
            <person name="Daghino S."/>
            <person name="Barry K."/>
            <person name="Choi C."/>
            <person name="Cichocki N."/>
            <person name="Clum A."/>
            <person name="Copeland A."/>
            <person name="Hainaut M."/>
            <person name="Haridas S."/>
            <person name="Labutti K."/>
            <person name="Lindquist E."/>
            <person name="Lipzen A."/>
            <person name="Khouja H.-R."/>
            <person name="Murat C."/>
            <person name="Ohm R."/>
            <person name="Olson A."/>
            <person name="Spatafora J."/>
            <person name="Veneault-Fourrey C."/>
            <person name="Henrissat B."/>
            <person name="Grigoriev I."/>
            <person name="Martin F."/>
            <person name="Perotto S."/>
        </authorList>
    </citation>
    <scope>NUCLEOTIDE SEQUENCE [LARGE SCALE GENOMIC DNA]</scope>
    <source>
        <strain evidence="1 2">UAMH 7357</strain>
    </source>
</reference>
<dbReference type="EMBL" id="KZ613477">
    <property type="protein sequence ID" value="PMD22644.1"/>
    <property type="molecule type" value="Genomic_DNA"/>
</dbReference>
<dbReference type="Proteomes" id="UP000235672">
    <property type="component" value="Unassembled WGS sequence"/>
</dbReference>
<organism evidence="1 2">
    <name type="scientific">Hyaloscypha hepaticicola</name>
    <dbReference type="NCBI Taxonomy" id="2082293"/>
    <lineage>
        <taxon>Eukaryota</taxon>
        <taxon>Fungi</taxon>
        <taxon>Dikarya</taxon>
        <taxon>Ascomycota</taxon>
        <taxon>Pezizomycotina</taxon>
        <taxon>Leotiomycetes</taxon>
        <taxon>Helotiales</taxon>
        <taxon>Hyaloscyphaceae</taxon>
        <taxon>Hyaloscypha</taxon>
    </lineage>
</organism>
<dbReference type="STRING" id="1745343.A0A2J6Q8S6"/>
<keyword evidence="2" id="KW-1185">Reference proteome</keyword>